<name>A0A1Y2H5Y3_9FUNG</name>
<dbReference type="InterPro" id="IPR000408">
    <property type="entry name" value="Reg_chr_condens"/>
</dbReference>
<accession>A0A1Y2H5Y3</accession>
<feature type="repeat" description="RCC1" evidence="1">
    <location>
        <begin position="193"/>
        <end position="249"/>
    </location>
</feature>
<organism evidence="2 3">
    <name type="scientific">Catenaria anguillulae PL171</name>
    <dbReference type="NCBI Taxonomy" id="765915"/>
    <lineage>
        <taxon>Eukaryota</taxon>
        <taxon>Fungi</taxon>
        <taxon>Fungi incertae sedis</taxon>
        <taxon>Blastocladiomycota</taxon>
        <taxon>Blastocladiomycetes</taxon>
        <taxon>Blastocladiales</taxon>
        <taxon>Catenariaceae</taxon>
        <taxon>Catenaria</taxon>
    </lineage>
</organism>
<dbReference type="Pfam" id="PF00415">
    <property type="entry name" value="RCC1"/>
    <property type="match status" value="1"/>
</dbReference>
<feature type="repeat" description="RCC1" evidence="1">
    <location>
        <begin position="24"/>
        <end position="84"/>
    </location>
</feature>
<dbReference type="STRING" id="765915.A0A1Y2H5Y3"/>
<dbReference type="PANTHER" id="PTHR45982:SF1">
    <property type="entry name" value="REGULATOR OF CHROMOSOME CONDENSATION"/>
    <property type="match status" value="1"/>
</dbReference>
<dbReference type="Proteomes" id="UP000193411">
    <property type="component" value="Unassembled WGS sequence"/>
</dbReference>
<feature type="repeat" description="RCC1" evidence="1">
    <location>
        <begin position="89"/>
        <end position="139"/>
    </location>
</feature>
<dbReference type="EMBL" id="MCFL01000204">
    <property type="protein sequence ID" value="ORZ29401.1"/>
    <property type="molecule type" value="Genomic_DNA"/>
</dbReference>
<dbReference type="SUPFAM" id="SSF50985">
    <property type="entry name" value="RCC1/BLIP-II"/>
    <property type="match status" value="1"/>
</dbReference>
<reference evidence="2 3" key="1">
    <citation type="submission" date="2016-07" db="EMBL/GenBank/DDBJ databases">
        <title>Pervasive Adenine N6-methylation of Active Genes in Fungi.</title>
        <authorList>
            <consortium name="DOE Joint Genome Institute"/>
            <person name="Mondo S.J."/>
            <person name="Dannebaum R.O."/>
            <person name="Kuo R.C."/>
            <person name="Labutti K."/>
            <person name="Haridas S."/>
            <person name="Kuo A."/>
            <person name="Salamov A."/>
            <person name="Ahrendt S.R."/>
            <person name="Lipzen A."/>
            <person name="Sullivan W."/>
            <person name="Andreopoulos W.B."/>
            <person name="Clum A."/>
            <person name="Lindquist E."/>
            <person name="Daum C."/>
            <person name="Ramamoorthy G.K."/>
            <person name="Gryganskyi A."/>
            <person name="Culley D."/>
            <person name="Magnuson J.K."/>
            <person name="James T.Y."/>
            <person name="O'Malley M.A."/>
            <person name="Stajich J.E."/>
            <person name="Spatafora J.W."/>
            <person name="Visel A."/>
            <person name="Grigoriev I.V."/>
        </authorList>
    </citation>
    <scope>NUCLEOTIDE SEQUENCE [LARGE SCALE GENOMIC DNA]</scope>
    <source>
        <strain evidence="2 3">PL171</strain>
    </source>
</reference>
<dbReference type="AlphaFoldDB" id="A0A1Y2H5Y3"/>
<evidence type="ECO:0000313" key="3">
    <source>
        <dbReference type="Proteomes" id="UP000193411"/>
    </source>
</evidence>
<dbReference type="InterPro" id="IPR051553">
    <property type="entry name" value="Ran_GTPase-activating"/>
</dbReference>
<dbReference type="PANTHER" id="PTHR45982">
    <property type="entry name" value="REGULATOR OF CHROMOSOME CONDENSATION"/>
    <property type="match status" value="1"/>
</dbReference>
<evidence type="ECO:0000313" key="2">
    <source>
        <dbReference type="EMBL" id="ORZ29401.1"/>
    </source>
</evidence>
<sequence length="341" mass="36068">MVRLKAGTKHAGFVMESGKGLPRQTVTLVGLNSSGQLGKFPSIDPNTGDIAPPAWTHHSWALPVGAIVHSLALGRQHSVALVQDSTGSRQIWTAGSNNFGQSLAPKPSLASAWHPIPLPLHDVVQVATGYDHTVLLHADGTVSTSGWSTDGQTGQGHLHSFSPWLPLRSILGKDIGRIVAGADHALAVAPGGDPVWSWGNSEYGQCMTGEGPVDRVPSPTRVKLPDDMAGRRVVDVACSASASVLALADPATEGARDLWYAGFEAPHGGKMALPASDIARAGEWALVPTRNHYVALHTTRRVFMGRPESGWRVQFKVPDVGEKLKKVAIGTDFGLAVTELQ</sequence>
<dbReference type="Pfam" id="PF13540">
    <property type="entry name" value="RCC1_2"/>
    <property type="match status" value="1"/>
</dbReference>
<dbReference type="InterPro" id="IPR009091">
    <property type="entry name" value="RCC1/BLIP-II"/>
</dbReference>
<comment type="caution">
    <text evidence="2">The sequence shown here is derived from an EMBL/GenBank/DDBJ whole genome shotgun (WGS) entry which is preliminary data.</text>
</comment>
<dbReference type="PROSITE" id="PS00626">
    <property type="entry name" value="RCC1_2"/>
    <property type="match status" value="1"/>
</dbReference>
<dbReference type="Gene3D" id="2.130.10.30">
    <property type="entry name" value="Regulator of chromosome condensation 1/beta-lactamase-inhibitor protein II"/>
    <property type="match status" value="1"/>
</dbReference>
<protein>
    <submittedName>
        <fullName evidence="2">Regulator of chromosome condensation 1/beta-lactamase-inhibitor protein II</fullName>
    </submittedName>
</protein>
<gene>
    <name evidence="2" type="ORF">BCR44DRAFT_163041</name>
</gene>
<keyword evidence="3" id="KW-1185">Reference proteome</keyword>
<proteinExistence type="predicted"/>
<evidence type="ECO:0000256" key="1">
    <source>
        <dbReference type="PROSITE-ProRule" id="PRU00235"/>
    </source>
</evidence>
<dbReference type="OrthoDB" id="5370059at2759"/>
<dbReference type="PROSITE" id="PS50012">
    <property type="entry name" value="RCC1_3"/>
    <property type="match status" value="3"/>
</dbReference>